<feature type="transmembrane region" description="Helical" evidence="5">
    <location>
        <begin position="108"/>
        <end position="126"/>
    </location>
</feature>
<dbReference type="PANTHER" id="PTHR37422">
    <property type="entry name" value="TEICHURONIC ACID BIOSYNTHESIS PROTEIN TUAE"/>
    <property type="match status" value="1"/>
</dbReference>
<dbReference type="PANTHER" id="PTHR37422:SF23">
    <property type="entry name" value="TEICHURONIC ACID BIOSYNTHESIS PROTEIN TUAE"/>
    <property type="match status" value="1"/>
</dbReference>
<feature type="transmembrane region" description="Helical" evidence="5">
    <location>
        <begin position="13"/>
        <end position="32"/>
    </location>
</feature>
<feature type="transmembrane region" description="Helical" evidence="5">
    <location>
        <begin position="390"/>
        <end position="408"/>
    </location>
</feature>
<feature type="transmembrane region" description="Helical" evidence="5">
    <location>
        <begin position="37"/>
        <end position="54"/>
    </location>
</feature>
<evidence type="ECO:0000256" key="5">
    <source>
        <dbReference type="SAM" id="Phobius"/>
    </source>
</evidence>
<feature type="transmembrane region" description="Helical" evidence="5">
    <location>
        <begin position="74"/>
        <end position="96"/>
    </location>
</feature>
<reference evidence="7 8" key="1">
    <citation type="submission" date="2020-10" db="EMBL/GenBank/DDBJ databases">
        <authorList>
            <person name="Castelo-Branco R."/>
            <person name="Eusebio N."/>
            <person name="Adriana R."/>
            <person name="Vieira A."/>
            <person name="Brugerolle De Fraissinette N."/>
            <person name="Rezende De Castro R."/>
            <person name="Schneider M.P."/>
            <person name="Vasconcelos V."/>
            <person name="Leao P.N."/>
        </authorList>
    </citation>
    <scope>NUCLEOTIDE SEQUENCE [LARGE SCALE GENOMIC DNA]</scope>
    <source>
        <strain evidence="7 8">LEGE 06123</strain>
    </source>
</reference>
<feature type="transmembrane region" description="Helical" evidence="5">
    <location>
        <begin position="146"/>
        <end position="162"/>
    </location>
</feature>
<keyword evidence="8" id="KW-1185">Reference proteome</keyword>
<keyword evidence="7" id="KW-0436">Ligase</keyword>
<evidence type="ECO:0000313" key="8">
    <source>
        <dbReference type="Proteomes" id="UP000651156"/>
    </source>
</evidence>
<evidence type="ECO:0000256" key="1">
    <source>
        <dbReference type="ARBA" id="ARBA00004141"/>
    </source>
</evidence>
<dbReference type="EMBL" id="JADEWN010000001">
    <property type="protein sequence ID" value="MBE9188822.1"/>
    <property type="molecule type" value="Genomic_DNA"/>
</dbReference>
<comment type="subcellular location">
    <subcellularLocation>
        <location evidence="1">Membrane</location>
        <topology evidence="1">Multi-pass membrane protein</topology>
    </subcellularLocation>
</comment>
<feature type="transmembrane region" description="Helical" evidence="5">
    <location>
        <begin position="290"/>
        <end position="308"/>
    </location>
</feature>
<dbReference type="RefSeq" id="WP_193929709.1">
    <property type="nucleotide sequence ID" value="NZ_CAWPMZ010000041.1"/>
</dbReference>
<feature type="transmembrane region" description="Helical" evidence="5">
    <location>
        <begin position="223"/>
        <end position="242"/>
    </location>
</feature>
<keyword evidence="4 5" id="KW-0472">Membrane</keyword>
<comment type="caution">
    <text evidence="7">The sequence shown here is derived from an EMBL/GenBank/DDBJ whole genome shotgun (WGS) entry which is preliminary data.</text>
</comment>
<evidence type="ECO:0000259" key="6">
    <source>
        <dbReference type="Pfam" id="PF04932"/>
    </source>
</evidence>
<accession>A0ABR9UKL5</accession>
<dbReference type="Proteomes" id="UP000651156">
    <property type="component" value="Unassembled WGS sequence"/>
</dbReference>
<proteinExistence type="predicted"/>
<keyword evidence="2 5" id="KW-0812">Transmembrane</keyword>
<feature type="transmembrane region" description="Helical" evidence="5">
    <location>
        <begin position="174"/>
        <end position="203"/>
    </location>
</feature>
<organism evidence="7 8">
    <name type="scientific">Gloeocapsopsis crepidinum LEGE 06123</name>
    <dbReference type="NCBI Taxonomy" id="588587"/>
    <lineage>
        <taxon>Bacteria</taxon>
        <taxon>Bacillati</taxon>
        <taxon>Cyanobacteriota</taxon>
        <taxon>Cyanophyceae</taxon>
        <taxon>Oscillatoriophycideae</taxon>
        <taxon>Chroococcales</taxon>
        <taxon>Chroococcaceae</taxon>
        <taxon>Gloeocapsopsis</taxon>
    </lineage>
</organism>
<evidence type="ECO:0000313" key="7">
    <source>
        <dbReference type="EMBL" id="MBE9188822.1"/>
    </source>
</evidence>
<keyword evidence="3 5" id="KW-1133">Transmembrane helix</keyword>
<gene>
    <name evidence="7" type="ORF">IQ230_00265</name>
</gene>
<protein>
    <submittedName>
        <fullName evidence="7">O-antigen ligase family protein</fullName>
    </submittedName>
</protein>
<evidence type="ECO:0000256" key="3">
    <source>
        <dbReference type="ARBA" id="ARBA00022989"/>
    </source>
</evidence>
<dbReference type="InterPro" id="IPR051533">
    <property type="entry name" value="WaaL-like"/>
</dbReference>
<dbReference type="GO" id="GO:0016874">
    <property type="term" value="F:ligase activity"/>
    <property type="evidence" value="ECO:0007669"/>
    <property type="project" value="UniProtKB-KW"/>
</dbReference>
<sequence>MLISDLKLPSSRLAFWVSIGGVVVGIVAGFLAGAQPLYLGSAIGAIVAIIYFFADFERAVLGLLILRSSLDIFSAQQVPAAFAIGVNALTLLYITVQLLTHRTVQTDRFWWFFAGWVALQGLWVILLPLGGLGLDSSHLLVSVREWLRLFSWLMVYLLVMQLRERVHPEKVITCLFLGLVLPLAVALLQIILPVSLLPPMLIYGGSESASLPFEVGSRLSGTLGHPNGFATFLLLFVGLTHWKLDQSNRRLPWILLLGTLVFFIVMTKALFILVMLSVFLLVLIAPKLSIVNLLGATILLMFAIGLFASSDFGRERLSSITNTLLFNPDIDVSKSILLSQFDNNSFNWRIAQWTFLLKAWQNSSLFGYGLHSSPFLTRLTNYAHNDYIRALAETGIVGFIIFLLFLSVQFSRLLQLFRSVDHRSPQRNLCWVLIAIFIATIIGMLTENIWSHTTLFFYWWTCFAIISWDWSKPSINKHASYL</sequence>
<dbReference type="InterPro" id="IPR007016">
    <property type="entry name" value="O-antigen_ligase-rel_domated"/>
</dbReference>
<dbReference type="Pfam" id="PF04932">
    <property type="entry name" value="Wzy_C"/>
    <property type="match status" value="1"/>
</dbReference>
<evidence type="ECO:0000256" key="2">
    <source>
        <dbReference type="ARBA" id="ARBA00022692"/>
    </source>
</evidence>
<feature type="transmembrane region" description="Helical" evidence="5">
    <location>
        <begin position="429"/>
        <end position="446"/>
    </location>
</feature>
<feature type="domain" description="O-antigen ligase-related" evidence="6">
    <location>
        <begin position="255"/>
        <end position="403"/>
    </location>
</feature>
<name>A0ABR9UKL5_9CHRO</name>
<evidence type="ECO:0000256" key="4">
    <source>
        <dbReference type="ARBA" id="ARBA00023136"/>
    </source>
</evidence>
<feature type="transmembrane region" description="Helical" evidence="5">
    <location>
        <begin position="254"/>
        <end position="284"/>
    </location>
</feature>